<dbReference type="InterPro" id="IPR006158">
    <property type="entry name" value="Cobalamin-bd"/>
</dbReference>
<dbReference type="Pfam" id="PF04055">
    <property type="entry name" value="Radical_SAM"/>
    <property type="match status" value="1"/>
</dbReference>
<keyword evidence="4" id="KW-0479">Metal-binding</keyword>
<protein>
    <submittedName>
        <fullName evidence="9">Uncharacterized protein</fullName>
    </submittedName>
</protein>
<dbReference type="Gene3D" id="3.40.50.280">
    <property type="entry name" value="Cobalamin-binding domain"/>
    <property type="match status" value="1"/>
</dbReference>
<keyword evidence="5" id="KW-0408">Iron</keyword>
<sequence length="275" mass="31629">LISLTRSEHQIRVFDENIEEIDYDWDADLVGISVRTMFAKRAYNISETYRKRGVKTVLGGIHPSMCTEEALQHCDSVVVGEAEHVWHTLLQDAQAGKLKRFYNAGKLADLTCSPIPIRFMLSTERYLSDIVQTTKGCPFNCEFCSVHAFDGQRIRNKTIEQVIQEIKDIKRRGARYKKKNAVFFADDNIIANKKFARELFVALRPYNINWMCQASIDISKDDELLRLMRDSGCGGILIGFESTSKNNLARMHKAINQRYNYVEVVRKIQSYGIFV</sequence>
<gene>
    <name evidence="9" type="ORF">S03H2_39250</name>
</gene>
<evidence type="ECO:0000256" key="2">
    <source>
        <dbReference type="ARBA" id="ARBA00022679"/>
    </source>
</evidence>
<evidence type="ECO:0000259" key="7">
    <source>
        <dbReference type="PROSITE" id="PS51332"/>
    </source>
</evidence>
<dbReference type="PANTHER" id="PTHR43409">
    <property type="entry name" value="ANAEROBIC MAGNESIUM-PROTOPORPHYRIN IX MONOMETHYL ESTER CYCLASE-RELATED"/>
    <property type="match status" value="1"/>
</dbReference>
<feature type="non-terminal residue" evidence="9">
    <location>
        <position position="1"/>
    </location>
</feature>
<name>X1H2J5_9ZZZZ</name>
<dbReference type="SFLD" id="SFLDG01082">
    <property type="entry name" value="B12-binding_domain_containing"/>
    <property type="match status" value="1"/>
</dbReference>
<dbReference type="PROSITE" id="PS51918">
    <property type="entry name" value="RADICAL_SAM"/>
    <property type="match status" value="1"/>
</dbReference>
<dbReference type="CDD" id="cd02068">
    <property type="entry name" value="radical_SAM_B12_BD"/>
    <property type="match status" value="1"/>
</dbReference>
<evidence type="ECO:0000259" key="8">
    <source>
        <dbReference type="PROSITE" id="PS51918"/>
    </source>
</evidence>
<dbReference type="AlphaFoldDB" id="X1H2J5"/>
<dbReference type="PROSITE" id="PS51332">
    <property type="entry name" value="B12_BINDING"/>
    <property type="match status" value="1"/>
</dbReference>
<dbReference type="SUPFAM" id="SSF102114">
    <property type="entry name" value="Radical SAM enzymes"/>
    <property type="match status" value="1"/>
</dbReference>
<proteinExistence type="predicted"/>
<dbReference type="Gene3D" id="3.80.30.20">
    <property type="entry name" value="tm_1862 like domain"/>
    <property type="match status" value="1"/>
</dbReference>
<evidence type="ECO:0000256" key="3">
    <source>
        <dbReference type="ARBA" id="ARBA00022691"/>
    </source>
</evidence>
<feature type="domain" description="B12-binding" evidence="7">
    <location>
        <begin position="1"/>
        <end position="100"/>
    </location>
</feature>
<dbReference type="GO" id="GO:0003824">
    <property type="term" value="F:catalytic activity"/>
    <property type="evidence" value="ECO:0007669"/>
    <property type="project" value="InterPro"/>
</dbReference>
<reference evidence="9" key="1">
    <citation type="journal article" date="2014" name="Front. Microbiol.">
        <title>High frequency of phylogenetically diverse reductive dehalogenase-homologous genes in deep subseafloor sedimentary metagenomes.</title>
        <authorList>
            <person name="Kawai M."/>
            <person name="Futagami T."/>
            <person name="Toyoda A."/>
            <person name="Takaki Y."/>
            <person name="Nishi S."/>
            <person name="Hori S."/>
            <person name="Arai W."/>
            <person name="Tsubouchi T."/>
            <person name="Morono Y."/>
            <person name="Uchiyama I."/>
            <person name="Ito T."/>
            <person name="Fujiyama A."/>
            <person name="Inagaki F."/>
            <person name="Takami H."/>
        </authorList>
    </citation>
    <scope>NUCLEOTIDE SEQUENCE</scope>
    <source>
        <strain evidence="9">Expedition CK06-06</strain>
    </source>
</reference>
<dbReference type="EMBL" id="BARU01024251">
    <property type="protein sequence ID" value="GAH48074.1"/>
    <property type="molecule type" value="Genomic_DNA"/>
</dbReference>
<comment type="caution">
    <text evidence="9">The sequence shown here is derived from an EMBL/GenBank/DDBJ whole genome shotgun (WGS) entry which is preliminary data.</text>
</comment>
<dbReference type="GO" id="GO:0031419">
    <property type="term" value="F:cobalamin binding"/>
    <property type="evidence" value="ECO:0007669"/>
    <property type="project" value="InterPro"/>
</dbReference>
<comment type="cofactor">
    <cofactor evidence="1">
        <name>[4Fe-4S] cluster</name>
        <dbReference type="ChEBI" id="CHEBI:49883"/>
    </cofactor>
</comment>
<feature type="non-terminal residue" evidence="9">
    <location>
        <position position="275"/>
    </location>
</feature>
<keyword evidence="2" id="KW-0808">Transferase</keyword>
<evidence type="ECO:0000256" key="4">
    <source>
        <dbReference type="ARBA" id="ARBA00022723"/>
    </source>
</evidence>
<keyword evidence="6" id="KW-0411">Iron-sulfur</keyword>
<evidence type="ECO:0000256" key="1">
    <source>
        <dbReference type="ARBA" id="ARBA00001966"/>
    </source>
</evidence>
<dbReference type="GO" id="GO:0051539">
    <property type="term" value="F:4 iron, 4 sulfur cluster binding"/>
    <property type="evidence" value="ECO:0007669"/>
    <property type="project" value="UniProtKB-KW"/>
</dbReference>
<evidence type="ECO:0000256" key="6">
    <source>
        <dbReference type="ARBA" id="ARBA00023014"/>
    </source>
</evidence>
<dbReference type="GO" id="GO:0005829">
    <property type="term" value="C:cytosol"/>
    <property type="evidence" value="ECO:0007669"/>
    <property type="project" value="TreeGrafter"/>
</dbReference>
<dbReference type="PANTHER" id="PTHR43409:SF7">
    <property type="entry name" value="BLL1977 PROTEIN"/>
    <property type="match status" value="1"/>
</dbReference>
<dbReference type="InterPro" id="IPR034466">
    <property type="entry name" value="Methyltransferase_Class_B"/>
</dbReference>
<feature type="domain" description="Radical SAM core" evidence="8">
    <location>
        <begin position="123"/>
        <end position="275"/>
    </location>
</feature>
<evidence type="ECO:0000313" key="9">
    <source>
        <dbReference type="EMBL" id="GAH48074.1"/>
    </source>
</evidence>
<accession>X1H2J5</accession>
<dbReference type="SFLD" id="SFLDG01123">
    <property type="entry name" value="methyltransferase_(Class_B)"/>
    <property type="match status" value="1"/>
</dbReference>
<dbReference type="SFLD" id="SFLDS00029">
    <property type="entry name" value="Radical_SAM"/>
    <property type="match status" value="1"/>
</dbReference>
<dbReference type="GO" id="GO:0046872">
    <property type="term" value="F:metal ion binding"/>
    <property type="evidence" value="ECO:0007669"/>
    <property type="project" value="UniProtKB-KW"/>
</dbReference>
<dbReference type="InterPro" id="IPR023404">
    <property type="entry name" value="rSAM_horseshoe"/>
</dbReference>
<evidence type="ECO:0000256" key="5">
    <source>
        <dbReference type="ARBA" id="ARBA00023004"/>
    </source>
</evidence>
<organism evidence="9">
    <name type="scientific">marine sediment metagenome</name>
    <dbReference type="NCBI Taxonomy" id="412755"/>
    <lineage>
        <taxon>unclassified sequences</taxon>
        <taxon>metagenomes</taxon>
        <taxon>ecological metagenomes</taxon>
    </lineage>
</organism>
<dbReference type="InterPro" id="IPR007197">
    <property type="entry name" value="rSAM"/>
</dbReference>
<dbReference type="InterPro" id="IPR058240">
    <property type="entry name" value="rSAM_sf"/>
</dbReference>
<keyword evidence="3" id="KW-0949">S-adenosyl-L-methionine</keyword>
<dbReference type="Pfam" id="PF02310">
    <property type="entry name" value="B12-binding"/>
    <property type="match status" value="1"/>
</dbReference>
<dbReference type="InterPro" id="IPR051198">
    <property type="entry name" value="BchE-like"/>
</dbReference>